<dbReference type="PANTHER" id="PTHR42834:SF1">
    <property type="entry name" value="ENDONUCLEASE_EXONUCLEASE_PHOSPHATASE FAMILY PROTEIN (AFU_ORTHOLOGUE AFUA_3G09210)"/>
    <property type="match status" value="1"/>
</dbReference>
<dbReference type="NCBIfam" id="NF033681">
    <property type="entry name" value="ExeM_NucH_DNase"/>
    <property type="match status" value="1"/>
</dbReference>
<dbReference type="InterPro" id="IPR001322">
    <property type="entry name" value="Lamin_tail_dom"/>
</dbReference>
<comment type="caution">
    <text evidence="3">The sequence shown here is derived from an EMBL/GenBank/DDBJ whole genome shotgun (WGS) entry which is preliminary data.</text>
</comment>
<keyword evidence="3" id="KW-0255">Endonuclease</keyword>
<evidence type="ECO:0000259" key="2">
    <source>
        <dbReference type="PROSITE" id="PS51841"/>
    </source>
</evidence>
<dbReference type="Gene3D" id="3.60.10.10">
    <property type="entry name" value="Endonuclease/exonuclease/phosphatase"/>
    <property type="match status" value="1"/>
</dbReference>
<keyword evidence="1" id="KW-0732">Signal</keyword>
<dbReference type="CDD" id="cd04486">
    <property type="entry name" value="YhcR_OBF_like"/>
    <property type="match status" value="1"/>
</dbReference>
<feature type="domain" description="LTD" evidence="2">
    <location>
        <begin position="19"/>
        <end position="131"/>
    </location>
</feature>
<dbReference type="InterPro" id="IPR036691">
    <property type="entry name" value="Endo/exonu/phosph_ase_sf"/>
</dbReference>
<dbReference type="SUPFAM" id="SSF56219">
    <property type="entry name" value="DNase I-like"/>
    <property type="match status" value="1"/>
</dbReference>
<evidence type="ECO:0000313" key="3">
    <source>
        <dbReference type="EMBL" id="MBO1927874.1"/>
    </source>
</evidence>
<dbReference type="InterPro" id="IPR005135">
    <property type="entry name" value="Endo/exonuclease/phosphatase"/>
</dbReference>
<proteinExistence type="predicted"/>
<dbReference type="Pfam" id="PF00932">
    <property type="entry name" value="LTD"/>
    <property type="match status" value="2"/>
</dbReference>
<protein>
    <submittedName>
        <fullName evidence="3">ExeM/NucH family extracellular endonuclease</fullName>
    </submittedName>
</protein>
<reference evidence="3 4" key="1">
    <citation type="submission" date="2021-03" db="EMBL/GenBank/DDBJ databases">
        <title>Thiomicrorhabdus sp.nov.,novel sulfur-oxidizing bacteria isolated from coastal sediment.</title>
        <authorList>
            <person name="Liu X."/>
        </authorList>
    </citation>
    <scope>NUCLEOTIDE SEQUENCE [LARGE SCALE GENOMIC DNA]</scope>
    <source>
        <strain evidence="3 4">6S2-11</strain>
    </source>
</reference>
<sequence>MDTQFKKRALLALCLAAIATPAAADLVISEYIEGSSNNKAIELYNTSSIDIDLNDYALEFYFNGNTSVGTTIDLQGVIPAQGTFVVADDGASAEILSLTDQISTSSFFNGDDAVVLKRNAVEVVDSIGQVGTDPGSEWGTGDTSTQNNTLYRIDVTPDTDTSDEFNPADQWQGAPQDTIDGLGEFTEADGDLFFSEYIEGSGNNKALEIYNSSNDVVDLSIYTVEAYHNGRALAEGPSYTIALSGALASGDVFVLANPSADQAILDQTDLVTGSISFNGDDTLILKKDSEIIDSIGQFGVDPGSEWVANGVGTQNETLLRVSAPDADANDVFDPSVQWRSEAQDYTANLGVYGSEAPVDPEPSLVRIHDVQGSGAVSPLAGQVVTVEAVITAVAPNMNGYFIQEELADQDADLLTSEGVFVYGDVTGLAVGDKVQVTAKVTEYYDLTELTNVTEVTVLASGEITLPVEVALPFASADFMERYEGMLVSFPQNLTVTENYTLGRYGEFWLSSGGRLMIPTNVVTPGADANTLQAQNDLNRILVDDLNTAQNPDPVIYPAPSLDASNTLRSGYQLEDLTGVVSYGFGDYRIQPTVEPSFTEANPRTTAPTSVGGSLKVASFNVLNYFNGDGLGAGFPTSRGADTAEEFERQQVKIVQAISAMDVDIIGLMEIENDGYSANSAIASLVEALNAEVGETRYAFINPGIAKIGTDEIAVGLIYNQQTVTPKGTAAILDSSVDARFIDDKNRPALAQSFTEIATNGGLTVAVNHLKSKGSSCDSLGDPDLGDGQGNCNLTRKAAAEALVDWLATDPTNSGDSDRLIIGDLNAYAMEDPITAIKSAGYSDLIFDLNGGGYSYVFDGQSGYLDHALASAPLQSQVTGVTEWHINTDEPISLDYNEEYKSENQKITYYASDAYRSSDHDPVIIGLNLTPSAQFISVTDMHVDREYQKRGIYEYRVQVTVNNDLAEAVSGASVTAQWQMRSGTSNAICVTDAEGTCTLSIQANAAQAPTALTVLDVQAENLTYQAQANAQSEVKIGRPTGLLNALQRILARLF</sequence>
<dbReference type="Pfam" id="PF03372">
    <property type="entry name" value="Exo_endo_phos"/>
    <property type="match status" value="1"/>
</dbReference>
<evidence type="ECO:0000313" key="4">
    <source>
        <dbReference type="Proteomes" id="UP000664835"/>
    </source>
</evidence>
<organism evidence="3 4">
    <name type="scientific">Thiomicrorhabdus marina</name>
    <dbReference type="NCBI Taxonomy" id="2818442"/>
    <lineage>
        <taxon>Bacteria</taxon>
        <taxon>Pseudomonadati</taxon>
        <taxon>Pseudomonadota</taxon>
        <taxon>Gammaproteobacteria</taxon>
        <taxon>Thiotrichales</taxon>
        <taxon>Piscirickettsiaceae</taxon>
        <taxon>Thiomicrorhabdus</taxon>
    </lineage>
</organism>
<dbReference type="SUPFAM" id="SSF74853">
    <property type="entry name" value="Lamin A/C globular tail domain"/>
    <property type="match status" value="1"/>
</dbReference>
<dbReference type="InterPro" id="IPR036415">
    <property type="entry name" value="Lamin_tail_dom_sf"/>
</dbReference>
<feature type="chain" id="PRO_5045523081" evidence="1">
    <location>
        <begin position="25"/>
        <end position="1053"/>
    </location>
</feature>
<dbReference type="CDD" id="cd10283">
    <property type="entry name" value="MnuA_DNase1-like"/>
    <property type="match status" value="1"/>
</dbReference>
<accession>A0ABS3Q6B5</accession>
<gene>
    <name evidence="3" type="ORF">J3998_09820</name>
</gene>
<keyword evidence="3" id="KW-0378">Hydrolase</keyword>
<keyword evidence="4" id="KW-1185">Reference proteome</keyword>
<evidence type="ECO:0000256" key="1">
    <source>
        <dbReference type="SAM" id="SignalP"/>
    </source>
</evidence>
<dbReference type="GO" id="GO:0004519">
    <property type="term" value="F:endonuclease activity"/>
    <property type="evidence" value="ECO:0007669"/>
    <property type="project" value="UniProtKB-KW"/>
</dbReference>
<name>A0ABS3Q6B5_9GAMM</name>
<dbReference type="RefSeq" id="WP_208150488.1">
    <property type="nucleotide sequence ID" value="NZ_JAGETV010000019.1"/>
</dbReference>
<dbReference type="EMBL" id="JAGETV010000019">
    <property type="protein sequence ID" value="MBO1927874.1"/>
    <property type="molecule type" value="Genomic_DNA"/>
</dbReference>
<feature type="signal peptide" evidence="1">
    <location>
        <begin position="1"/>
        <end position="24"/>
    </location>
</feature>
<dbReference type="PROSITE" id="PS51841">
    <property type="entry name" value="LTD"/>
    <property type="match status" value="2"/>
</dbReference>
<dbReference type="InterPro" id="IPR047971">
    <property type="entry name" value="ExeM-like"/>
</dbReference>
<keyword evidence="3" id="KW-0540">Nuclease</keyword>
<feature type="domain" description="LTD" evidence="2">
    <location>
        <begin position="180"/>
        <end position="304"/>
    </location>
</feature>
<dbReference type="PANTHER" id="PTHR42834">
    <property type="entry name" value="ENDONUCLEASE/EXONUCLEASE/PHOSPHATASE FAMILY PROTEIN (AFU_ORTHOLOGUE AFUA_3G09210)"/>
    <property type="match status" value="1"/>
</dbReference>
<dbReference type="Proteomes" id="UP000664835">
    <property type="component" value="Unassembled WGS sequence"/>
</dbReference>